<protein>
    <submittedName>
        <fullName evidence="2">MROH1 protein</fullName>
    </submittedName>
</protein>
<sequence length="128" mass="14215">LGAALDGDAAVQEQIQGALCALGDAEPGDILRLCDEYLRQHDKVGAARECWECWASWECWELCPGGRDFPLSQEVIWEWQEAASAVLVALGRRFINRVMEELLGKFQPGILPHYFVLHTFANLATANG</sequence>
<evidence type="ECO:0000313" key="2">
    <source>
        <dbReference type="EMBL" id="NWR96029.1"/>
    </source>
</evidence>
<keyword evidence="3" id="KW-1185">Reference proteome</keyword>
<feature type="non-terminal residue" evidence="2">
    <location>
        <position position="128"/>
    </location>
</feature>
<dbReference type="GO" id="GO:0005737">
    <property type="term" value="C:cytoplasm"/>
    <property type="evidence" value="ECO:0007669"/>
    <property type="project" value="TreeGrafter"/>
</dbReference>
<proteinExistence type="predicted"/>
<gene>
    <name evidence="2" type="primary">Mroh1_0</name>
    <name evidence="2" type="ORF">FURFIG_R02961</name>
</gene>
<feature type="domain" description="MROH2B-like N-terminal HEAT-repeats" evidence="1">
    <location>
        <begin position="72"/>
        <end position="127"/>
    </location>
</feature>
<dbReference type="AlphaFoldDB" id="A0A7K5BJS5"/>
<feature type="non-terminal residue" evidence="2">
    <location>
        <position position="1"/>
    </location>
</feature>
<dbReference type="InterPro" id="IPR045206">
    <property type="entry name" value="Maestro_heat-like_prot"/>
</dbReference>
<name>A0A7K5BJS5_9FURN</name>
<dbReference type="EMBL" id="VYZD01004966">
    <property type="protein sequence ID" value="NWR96029.1"/>
    <property type="molecule type" value="Genomic_DNA"/>
</dbReference>
<organism evidence="2 3">
    <name type="scientific">Furnarius figulus</name>
    <dbReference type="NCBI Taxonomy" id="463165"/>
    <lineage>
        <taxon>Eukaryota</taxon>
        <taxon>Metazoa</taxon>
        <taxon>Chordata</taxon>
        <taxon>Craniata</taxon>
        <taxon>Vertebrata</taxon>
        <taxon>Euteleostomi</taxon>
        <taxon>Archelosauria</taxon>
        <taxon>Archosauria</taxon>
        <taxon>Dinosauria</taxon>
        <taxon>Saurischia</taxon>
        <taxon>Theropoda</taxon>
        <taxon>Coelurosauria</taxon>
        <taxon>Aves</taxon>
        <taxon>Neognathae</taxon>
        <taxon>Neoaves</taxon>
        <taxon>Telluraves</taxon>
        <taxon>Australaves</taxon>
        <taxon>Passeriformes</taxon>
        <taxon>Furnariidae</taxon>
        <taxon>Furnarius</taxon>
    </lineage>
</organism>
<dbReference type="PANTHER" id="PTHR23120:SF44">
    <property type="entry name" value="MAESTRO HEAT-LIKE REPEAT-CONTAINING PROTEIN FAMILY MEMBER 1"/>
    <property type="match status" value="1"/>
</dbReference>
<comment type="caution">
    <text evidence="2">The sequence shown here is derived from an EMBL/GenBank/DDBJ whole genome shotgun (WGS) entry which is preliminary data.</text>
</comment>
<dbReference type="Pfam" id="PF23221">
    <property type="entry name" value="HEAT_MROH2B_1st"/>
    <property type="match status" value="1"/>
</dbReference>
<dbReference type="Proteomes" id="UP000529852">
    <property type="component" value="Unassembled WGS sequence"/>
</dbReference>
<accession>A0A7K5BJS5</accession>
<reference evidence="2 3" key="1">
    <citation type="submission" date="2019-09" db="EMBL/GenBank/DDBJ databases">
        <title>Bird 10,000 Genomes (B10K) Project - Family phase.</title>
        <authorList>
            <person name="Zhang G."/>
        </authorList>
    </citation>
    <scope>NUCLEOTIDE SEQUENCE [LARGE SCALE GENOMIC DNA]</scope>
    <source>
        <strain evidence="2">B10K-DU-003-06</strain>
    </source>
</reference>
<dbReference type="PANTHER" id="PTHR23120">
    <property type="entry name" value="MAESTRO-RELATED HEAT DOMAIN-CONTAINING"/>
    <property type="match status" value="1"/>
</dbReference>
<evidence type="ECO:0000259" key="1">
    <source>
        <dbReference type="Pfam" id="PF23221"/>
    </source>
</evidence>
<evidence type="ECO:0000313" key="3">
    <source>
        <dbReference type="Proteomes" id="UP000529852"/>
    </source>
</evidence>
<dbReference type="InterPro" id="IPR056282">
    <property type="entry name" value="MROH2B-like_N_HEAT"/>
</dbReference>